<evidence type="ECO:0000313" key="5">
    <source>
        <dbReference type="EMBL" id="KJY54154.1"/>
    </source>
</evidence>
<keyword evidence="3" id="KW-0804">Transcription</keyword>
<dbReference type="SUPFAM" id="SSF46689">
    <property type="entry name" value="Homeodomain-like"/>
    <property type="match status" value="1"/>
</dbReference>
<dbReference type="PATRIC" id="fig|1218493.3.peg.1954"/>
<keyword evidence="2" id="KW-0238">DNA-binding</keyword>
<dbReference type="AlphaFoldDB" id="A0A0F4L7C5"/>
<evidence type="ECO:0000313" key="6">
    <source>
        <dbReference type="Proteomes" id="UP000033533"/>
    </source>
</evidence>
<dbReference type="PROSITE" id="PS01124">
    <property type="entry name" value="HTH_ARAC_FAMILY_2"/>
    <property type="match status" value="1"/>
</dbReference>
<organism evidence="5 6">
    <name type="scientific">Lactobacillus kullabergensis</name>
    <dbReference type="NCBI Taxonomy" id="1218493"/>
    <lineage>
        <taxon>Bacteria</taxon>
        <taxon>Bacillati</taxon>
        <taxon>Bacillota</taxon>
        <taxon>Bacilli</taxon>
        <taxon>Lactobacillales</taxon>
        <taxon>Lactobacillaceae</taxon>
        <taxon>Lactobacillus</taxon>
    </lineage>
</organism>
<sequence length="331" mass="38833">MSKLLQQKIFQTTDSEEWHLRNKNKLSPFYKTLKTKNYHGHQVFFFDFVNTLKENKIGMIRETRYTTIPPHLHKDMEMNYIYSGKCTFFINGRKITLRKGDVCILDTDVINSAAYKGTKDIVFNIMFKKEYFSSNFLSQFNGSDTLSRFLLNAIIGKQSSDNFLIFHTENTKKFAQIFDMLLEEHYFPKSNSINIIENYCSILFFYLSRIIGDDNQNLIVNTADKNVLQILQTIEKKDGNCSLNEVAKELHFSVSTIYKLLKEVTGKNFSQIKIETQLKRAKFLLSETSLPITEIMLNVGIKNTTFFYSKFYEKFGETPKQFRQKNQHLQI</sequence>
<dbReference type="Gene3D" id="1.10.10.60">
    <property type="entry name" value="Homeodomain-like"/>
    <property type="match status" value="1"/>
</dbReference>
<evidence type="ECO:0000259" key="4">
    <source>
        <dbReference type="PROSITE" id="PS01124"/>
    </source>
</evidence>
<evidence type="ECO:0000256" key="3">
    <source>
        <dbReference type="ARBA" id="ARBA00023163"/>
    </source>
</evidence>
<feature type="domain" description="HTH araC/xylS-type" evidence="4">
    <location>
        <begin position="225"/>
        <end position="325"/>
    </location>
</feature>
<dbReference type="InterPro" id="IPR014710">
    <property type="entry name" value="RmlC-like_jellyroll"/>
</dbReference>
<name>A0A0F4L7C5_9LACO</name>
<reference evidence="5 6" key="1">
    <citation type="submission" date="2014-12" db="EMBL/GenBank/DDBJ databases">
        <title>Comparative genomics of the lactic acid bacteria isolated from the honey bee gut.</title>
        <authorList>
            <person name="Ellegaard K.M."/>
            <person name="Tamarit D."/>
            <person name="Javelind E."/>
            <person name="Olofsson T."/>
            <person name="Andersson S.G."/>
            <person name="Vasquez A."/>
        </authorList>
    </citation>
    <scope>NUCLEOTIDE SEQUENCE [LARGE SCALE GENOMIC DNA]</scope>
    <source>
        <strain evidence="5 6">Biut2</strain>
    </source>
</reference>
<dbReference type="InterPro" id="IPR009057">
    <property type="entry name" value="Homeodomain-like_sf"/>
</dbReference>
<dbReference type="InterPro" id="IPR018060">
    <property type="entry name" value="HTH_AraC"/>
</dbReference>
<dbReference type="Pfam" id="PF07883">
    <property type="entry name" value="Cupin_2"/>
    <property type="match status" value="1"/>
</dbReference>
<dbReference type="PANTHER" id="PTHR43280:SF28">
    <property type="entry name" value="HTH-TYPE TRANSCRIPTIONAL ACTIVATOR RHAS"/>
    <property type="match status" value="1"/>
</dbReference>
<evidence type="ECO:0000256" key="2">
    <source>
        <dbReference type="ARBA" id="ARBA00023125"/>
    </source>
</evidence>
<dbReference type="SMART" id="SM00342">
    <property type="entry name" value="HTH_ARAC"/>
    <property type="match status" value="1"/>
</dbReference>
<evidence type="ECO:0000256" key="1">
    <source>
        <dbReference type="ARBA" id="ARBA00023015"/>
    </source>
</evidence>
<dbReference type="InterPro" id="IPR013096">
    <property type="entry name" value="Cupin_2"/>
</dbReference>
<dbReference type="OrthoDB" id="9816335at2"/>
<dbReference type="EMBL" id="JXBY01000029">
    <property type="protein sequence ID" value="KJY54154.1"/>
    <property type="molecule type" value="Genomic_DNA"/>
</dbReference>
<dbReference type="STRING" id="1218493.JF76_18630"/>
<protein>
    <recommendedName>
        <fullName evidence="4">HTH araC/xylS-type domain-containing protein</fullName>
    </recommendedName>
</protein>
<proteinExistence type="predicted"/>
<dbReference type="InterPro" id="IPR037923">
    <property type="entry name" value="HTH-like"/>
</dbReference>
<dbReference type="Pfam" id="PF12833">
    <property type="entry name" value="HTH_18"/>
    <property type="match status" value="1"/>
</dbReference>
<accession>A0A0F4L7C5</accession>
<dbReference type="GO" id="GO:0043565">
    <property type="term" value="F:sequence-specific DNA binding"/>
    <property type="evidence" value="ECO:0007669"/>
    <property type="project" value="InterPro"/>
</dbReference>
<comment type="caution">
    <text evidence="5">The sequence shown here is derived from an EMBL/GenBank/DDBJ whole genome shotgun (WGS) entry which is preliminary data.</text>
</comment>
<dbReference type="GO" id="GO:0003700">
    <property type="term" value="F:DNA-binding transcription factor activity"/>
    <property type="evidence" value="ECO:0007669"/>
    <property type="project" value="InterPro"/>
</dbReference>
<dbReference type="PANTHER" id="PTHR43280">
    <property type="entry name" value="ARAC-FAMILY TRANSCRIPTIONAL REGULATOR"/>
    <property type="match status" value="1"/>
</dbReference>
<dbReference type="HOGENOM" id="CLU_000445_88_0_9"/>
<dbReference type="SUPFAM" id="SSF51215">
    <property type="entry name" value="Regulatory protein AraC"/>
    <property type="match status" value="1"/>
</dbReference>
<dbReference type="Proteomes" id="UP000033533">
    <property type="component" value="Unassembled WGS sequence"/>
</dbReference>
<dbReference type="RefSeq" id="WP_052697121.1">
    <property type="nucleotide sequence ID" value="NZ_JBHSZS010000027.1"/>
</dbReference>
<keyword evidence="1" id="KW-0805">Transcription regulation</keyword>
<gene>
    <name evidence="5" type="ORF">JF76_18630</name>
</gene>
<dbReference type="Gene3D" id="2.60.120.10">
    <property type="entry name" value="Jelly Rolls"/>
    <property type="match status" value="1"/>
</dbReference>